<comment type="subcellular location">
    <subcellularLocation>
        <location evidence="1">Membrane</location>
        <topology evidence="1">Multi-pass membrane protein</topology>
    </subcellularLocation>
</comment>
<evidence type="ECO:0000256" key="2">
    <source>
        <dbReference type="ARBA" id="ARBA00022692"/>
    </source>
</evidence>
<evidence type="ECO:0000256" key="4">
    <source>
        <dbReference type="ARBA" id="ARBA00023136"/>
    </source>
</evidence>
<feature type="transmembrane region" description="Helical" evidence="5">
    <location>
        <begin position="155"/>
        <end position="178"/>
    </location>
</feature>
<organism evidence="7 8">
    <name type="scientific">Lingula anatina</name>
    <name type="common">Brachiopod</name>
    <name type="synonym">Lingula unguis</name>
    <dbReference type="NCBI Taxonomy" id="7574"/>
    <lineage>
        <taxon>Eukaryota</taxon>
        <taxon>Metazoa</taxon>
        <taxon>Spiralia</taxon>
        <taxon>Lophotrochozoa</taxon>
        <taxon>Brachiopoda</taxon>
        <taxon>Linguliformea</taxon>
        <taxon>Lingulata</taxon>
        <taxon>Lingulida</taxon>
        <taxon>Linguloidea</taxon>
        <taxon>Lingulidae</taxon>
        <taxon>Lingula</taxon>
    </lineage>
</organism>
<feature type="transmembrane region" description="Helical" evidence="5">
    <location>
        <begin position="411"/>
        <end position="436"/>
    </location>
</feature>
<dbReference type="PANTHER" id="PTHR24064">
    <property type="entry name" value="SOLUTE CARRIER FAMILY 22 MEMBER"/>
    <property type="match status" value="1"/>
</dbReference>
<evidence type="ECO:0000256" key="5">
    <source>
        <dbReference type="SAM" id="Phobius"/>
    </source>
</evidence>
<dbReference type="GO" id="GO:0022857">
    <property type="term" value="F:transmembrane transporter activity"/>
    <property type="evidence" value="ECO:0007669"/>
    <property type="project" value="InterPro"/>
</dbReference>
<dbReference type="InterPro" id="IPR005828">
    <property type="entry name" value="MFS_sugar_transport-like"/>
</dbReference>
<dbReference type="AlphaFoldDB" id="A0A1S3KF16"/>
<feature type="transmembrane region" description="Helical" evidence="5">
    <location>
        <begin position="355"/>
        <end position="375"/>
    </location>
</feature>
<dbReference type="Proteomes" id="UP000085678">
    <property type="component" value="Unplaced"/>
</dbReference>
<dbReference type="PROSITE" id="PS50850">
    <property type="entry name" value="MFS"/>
    <property type="match status" value="1"/>
</dbReference>
<dbReference type="Pfam" id="PF00083">
    <property type="entry name" value="Sugar_tr"/>
    <property type="match status" value="1"/>
</dbReference>
<dbReference type="OrthoDB" id="3936150at2759"/>
<feature type="transmembrane region" description="Helical" evidence="5">
    <location>
        <begin position="214"/>
        <end position="233"/>
    </location>
</feature>
<dbReference type="SUPFAM" id="SSF103473">
    <property type="entry name" value="MFS general substrate transporter"/>
    <property type="match status" value="1"/>
</dbReference>
<sequence>MTKFEDILLDIGQVGWYQFTLVLVITLGWEMVTAWSMLNLVFVGADPGWSCRDELAGNITISKDIFGQSSASSVSLGATQVAPLNWTSPNATTIGCGECTSYLFNQDFTSIVTEWELVCSRDFISDTISSLLMAGVLIGCVVFGQLSDLFGRKKAFFVAVLLTSSTGLGQAFTTSWIQFAGLRFANGVGCGGGLVAGYIYGIEFLGPKYRQMTVAFGVWSISAIVLVGFAYAIRDWRHLMIVTSTPGFIVIFLWWFLPESPRWLFSQGRYEEVTAIVKRIAKFNKKPQPNMEKFIKEYEKEKEIQSHSEKYGFWDLFRTPTLTKRTAMIMYVWFSMSLFNYGATFHLKNLPGDRYVNYLINFAVRYLSPFSMFFLPRWLGRKTIAVVALFFATVCIVPIMTIFLLGLFDELAIVATILITLATTSVGIGWLAMYVLTSESYPTHIRNVGLGVASMSARAAGILAPQLAYFSKFWGAVPFVISGFFALTAGIITCFQHETKGKALPETVPDREWCFCLGRNKIDDNKYKDEDGVWVTRL</sequence>
<feature type="transmembrane region" description="Helical" evidence="5">
    <location>
        <begin position="326"/>
        <end position="343"/>
    </location>
</feature>
<keyword evidence="4 5" id="KW-0472">Membrane</keyword>
<feature type="transmembrane region" description="Helical" evidence="5">
    <location>
        <begin position="184"/>
        <end position="202"/>
    </location>
</feature>
<dbReference type="InterPro" id="IPR036259">
    <property type="entry name" value="MFS_trans_sf"/>
</dbReference>
<dbReference type="KEGG" id="lak:106181293"/>
<keyword evidence="3 5" id="KW-1133">Transmembrane helix</keyword>
<dbReference type="GeneID" id="106181293"/>
<evidence type="ECO:0000313" key="7">
    <source>
        <dbReference type="Proteomes" id="UP000085678"/>
    </source>
</evidence>
<feature type="transmembrane region" description="Helical" evidence="5">
    <location>
        <begin position="123"/>
        <end position="143"/>
    </location>
</feature>
<keyword evidence="7" id="KW-1185">Reference proteome</keyword>
<dbReference type="STRING" id="7574.A0A1S3KF16"/>
<feature type="transmembrane region" description="Helical" evidence="5">
    <location>
        <begin position="384"/>
        <end position="405"/>
    </location>
</feature>
<dbReference type="CDD" id="cd17317">
    <property type="entry name" value="MFS_SLC22"/>
    <property type="match status" value="1"/>
</dbReference>
<feature type="domain" description="Major facilitator superfamily (MFS) profile" evidence="6">
    <location>
        <begin position="74"/>
        <end position="500"/>
    </location>
</feature>
<dbReference type="RefSeq" id="XP_013421077.1">
    <property type="nucleotide sequence ID" value="XM_013565623.2"/>
</dbReference>
<evidence type="ECO:0000259" key="6">
    <source>
        <dbReference type="PROSITE" id="PS50850"/>
    </source>
</evidence>
<dbReference type="InterPro" id="IPR020846">
    <property type="entry name" value="MFS_dom"/>
</dbReference>
<dbReference type="GO" id="GO:0016020">
    <property type="term" value="C:membrane"/>
    <property type="evidence" value="ECO:0007669"/>
    <property type="project" value="UniProtKB-SubCell"/>
</dbReference>
<keyword evidence="2 5" id="KW-0812">Transmembrane</keyword>
<feature type="transmembrane region" description="Helical" evidence="5">
    <location>
        <begin position="473"/>
        <end position="495"/>
    </location>
</feature>
<accession>A0A1S3KF16</accession>
<proteinExistence type="predicted"/>
<dbReference type="InParanoid" id="A0A1S3KF16"/>
<evidence type="ECO:0000256" key="3">
    <source>
        <dbReference type="ARBA" id="ARBA00022989"/>
    </source>
</evidence>
<name>A0A1S3KF16_LINAN</name>
<dbReference type="Gene3D" id="1.20.1250.20">
    <property type="entry name" value="MFS general substrate transporter like domains"/>
    <property type="match status" value="1"/>
</dbReference>
<gene>
    <name evidence="8" type="primary">LOC106181293</name>
</gene>
<protein>
    <submittedName>
        <fullName evidence="8">Organic cation transporter protein</fullName>
    </submittedName>
</protein>
<evidence type="ECO:0000313" key="8">
    <source>
        <dbReference type="RefSeq" id="XP_013421077.1"/>
    </source>
</evidence>
<feature type="transmembrane region" description="Helical" evidence="5">
    <location>
        <begin position="239"/>
        <end position="257"/>
    </location>
</feature>
<reference evidence="8" key="1">
    <citation type="submission" date="2025-08" db="UniProtKB">
        <authorList>
            <consortium name="RefSeq"/>
        </authorList>
    </citation>
    <scope>IDENTIFICATION</scope>
    <source>
        <tissue evidence="8">Gonads</tissue>
    </source>
</reference>
<evidence type="ECO:0000256" key="1">
    <source>
        <dbReference type="ARBA" id="ARBA00004141"/>
    </source>
</evidence>